<dbReference type="AlphaFoldDB" id="A0A2Z4MRA3"/>
<dbReference type="Gene3D" id="2.60.120.10">
    <property type="entry name" value="Jelly Rolls"/>
    <property type="match status" value="1"/>
</dbReference>
<dbReference type="GO" id="GO:0000271">
    <property type="term" value="P:polysaccharide biosynthetic process"/>
    <property type="evidence" value="ECO:0007669"/>
    <property type="project" value="TreeGrafter"/>
</dbReference>
<gene>
    <name evidence="4" type="primary">rfbC</name>
    <name evidence="4" type="ORF">AB432_027580</name>
</gene>
<dbReference type="InterPro" id="IPR000888">
    <property type="entry name" value="RmlC-like"/>
</dbReference>
<dbReference type="InterPro" id="IPR014710">
    <property type="entry name" value="RmlC-like_jellyroll"/>
</dbReference>
<dbReference type="Proteomes" id="UP000036061">
    <property type="component" value="Chromosome"/>
</dbReference>
<evidence type="ECO:0000313" key="4">
    <source>
        <dbReference type="EMBL" id="AWX58569.1"/>
    </source>
</evidence>
<dbReference type="EC" id="5.1.3.13" evidence="3"/>
<dbReference type="Pfam" id="PF00908">
    <property type="entry name" value="dTDP_sugar_isom"/>
    <property type="match status" value="1"/>
</dbReference>
<organism evidence="4 5">
    <name type="scientific">Brevibacillus brevis</name>
    <name type="common">Bacillus brevis</name>
    <dbReference type="NCBI Taxonomy" id="1393"/>
    <lineage>
        <taxon>Bacteria</taxon>
        <taxon>Bacillati</taxon>
        <taxon>Bacillota</taxon>
        <taxon>Bacilli</taxon>
        <taxon>Bacillales</taxon>
        <taxon>Paenibacillaceae</taxon>
        <taxon>Brevibacillus</taxon>
    </lineage>
</organism>
<evidence type="ECO:0000256" key="3">
    <source>
        <dbReference type="RuleBase" id="RU364069"/>
    </source>
</evidence>
<evidence type="ECO:0000313" key="5">
    <source>
        <dbReference type="Proteomes" id="UP000036061"/>
    </source>
</evidence>
<name>A0A2Z4MRA3_BREBE</name>
<feature type="site" description="Participates in a stacking interaction with the thymidine ring of dTDP-4-oxo-6-deoxyglucose" evidence="2">
    <location>
        <position position="138"/>
    </location>
</feature>
<dbReference type="RefSeq" id="WP_048035013.1">
    <property type="nucleotide sequence ID" value="NZ_CP030117.1"/>
</dbReference>
<keyword evidence="3 4" id="KW-0413">Isomerase</keyword>
<sequence length="181" mass="20688">MKIHTTMFDEVFILEPQVFGDHRGYFMESFHADKLAEVGIRHSFVQDNQSLSATAGTIRGLHYQLSPKAQAKLVRVLSGAILDVVVDIRRKSPTYGKSIQVLLSEENKQQLYVPEGFAHGFCTLSDNTVVFYKVNEYYSPEHDRGILWNDPDLGIEWPVETPILSEKDTKHPRLHQAENNF</sequence>
<dbReference type="PANTHER" id="PTHR21047">
    <property type="entry name" value="DTDP-6-DEOXY-D-GLUCOSE-3,5 EPIMERASE"/>
    <property type="match status" value="1"/>
</dbReference>
<comment type="function">
    <text evidence="3">Catalyzes the epimerization of the C3' and C5'positions of dTDP-6-deoxy-D-xylo-4-hexulose, forming dTDP-6-deoxy-L-lyxo-4-hexulose.</text>
</comment>
<comment type="subunit">
    <text evidence="3">Homodimer.</text>
</comment>
<dbReference type="PANTHER" id="PTHR21047:SF2">
    <property type="entry name" value="THYMIDINE DIPHOSPHO-4-KETO-RHAMNOSE 3,5-EPIMERASE"/>
    <property type="match status" value="1"/>
</dbReference>
<accession>A0A2Z4MRA3</accession>
<reference evidence="4 5" key="1">
    <citation type="journal article" date="2015" name="Genome Announc.">
        <title>Draft Genome Sequence of Brevibacillus brevis DZQ7, a Plant Growth-Promoting Rhizobacterium with Broad-Spectrum Antimicrobial Activity.</title>
        <authorList>
            <person name="Hou Q."/>
            <person name="Wang C."/>
            <person name="Hou X."/>
            <person name="Xia Z."/>
            <person name="Ye J."/>
            <person name="Liu K."/>
            <person name="Liu H."/>
            <person name="Wang J."/>
            <person name="Guo H."/>
            <person name="Yu X."/>
            <person name="Yang Y."/>
            <person name="Du B."/>
            <person name="Ding Y."/>
        </authorList>
    </citation>
    <scope>NUCLEOTIDE SEQUENCE [LARGE SCALE GENOMIC DNA]</scope>
    <source>
        <strain evidence="4 5">DZQ7</strain>
    </source>
</reference>
<comment type="similarity">
    <text evidence="3">Belongs to the dTDP-4-dehydrorhamnose 3,5-epimerase family.</text>
</comment>
<comment type="pathway">
    <text evidence="3">Carbohydrate biosynthesis; dTDP-L-rhamnose biosynthesis.</text>
</comment>
<proteinExistence type="inferred from homology"/>
<evidence type="ECO:0000256" key="2">
    <source>
        <dbReference type="PIRSR" id="PIRSR600888-3"/>
    </source>
</evidence>
<dbReference type="InterPro" id="IPR011051">
    <property type="entry name" value="RmlC_Cupin_sf"/>
</dbReference>
<comment type="catalytic activity">
    <reaction evidence="3">
        <text>dTDP-4-dehydro-6-deoxy-alpha-D-glucose = dTDP-4-dehydro-beta-L-rhamnose</text>
        <dbReference type="Rhea" id="RHEA:16969"/>
        <dbReference type="ChEBI" id="CHEBI:57649"/>
        <dbReference type="ChEBI" id="CHEBI:62830"/>
        <dbReference type="EC" id="5.1.3.13"/>
    </reaction>
</comment>
<dbReference type="NCBIfam" id="TIGR01221">
    <property type="entry name" value="rmlC"/>
    <property type="match status" value="1"/>
</dbReference>
<dbReference type="GO" id="GO:0008830">
    <property type="term" value="F:dTDP-4-dehydrorhamnose 3,5-epimerase activity"/>
    <property type="evidence" value="ECO:0007669"/>
    <property type="project" value="UniProtKB-UniRule"/>
</dbReference>
<protein>
    <recommendedName>
        <fullName evidence="3">dTDP-4-dehydrorhamnose 3,5-epimerase</fullName>
        <ecNumber evidence="3">5.1.3.13</ecNumber>
    </recommendedName>
    <alternativeName>
        <fullName evidence="3">Thymidine diphospho-4-keto-rhamnose 3,5-epimerase</fullName>
    </alternativeName>
</protein>
<dbReference type="GO" id="GO:0005829">
    <property type="term" value="C:cytosol"/>
    <property type="evidence" value="ECO:0007669"/>
    <property type="project" value="TreeGrafter"/>
</dbReference>
<dbReference type="GO" id="GO:0019305">
    <property type="term" value="P:dTDP-rhamnose biosynthetic process"/>
    <property type="evidence" value="ECO:0007669"/>
    <property type="project" value="UniProtKB-UniRule"/>
</dbReference>
<evidence type="ECO:0000256" key="1">
    <source>
        <dbReference type="PIRSR" id="PIRSR600888-1"/>
    </source>
</evidence>
<feature type="active site" description="Proton acceptor" evidence="1">
    <location>
        <position position="62"/>
    </location>
</feature>
<dbReference type="EMBL" id="CP030117">
    <property type="protein sequence ID" value="AWX58569.1"/>
    <property type="molecule type" value="Genomic_DNA"/>
</dbReference>
<feature type="active site" description="Proton donor" evidence="1">
    <location>
        <position position="132"/>
    </location>
</feature>
<dbReference type="SUPFAM" id="SSF51182">
    <property type="entry name" value="RmlC-like cupins"/>
    <property type="match status" value="1"/>
</dbReference>
<dbReference type="CDD" id="cd00438">
    <property type="entry name" value="cupin_RmlC"/>
    <property type="match status" value="1"/>
</dbReference>
<dbReference type="UniPathway" id="UPA00124"/>